<proteinExistence type="predicted"/>
<dbReference type="RefSeq" id="WP_201945094.1">
    <property type="nucleotide sequence ID" value="NZ_JAERRJ010000002.1"/>
</dbReference>
<keyword evidence="3" id="KW-1185">Reference proteome</keyword>
<evidence type="ECO:0000313" key="2">
    <source>
        <dbReference type="EMBL" id="MBL1074284.1"/>
    </source>
</evidence>
<evidence type="ECO:0008006" key="4">
    <source>
        <dbReference type="Google" id="ProtNLM"/>
    </source>
</evidence>
<accession>A0ABS1M244</accession>
<comment type="caution">
    <text evidence="2">The sequence shown here is derived from an EMBL/GenBank/DDBJ whole genome shotgun (WGS) entry which is preliminary data.</text>
</comment>
<evidence type="ECO:0000256" key="1">
    <source>
        <dbReference type="SAM" id="Phobius"/>
    </source>
</evidence>
<protein>
    <recommendedName>
        <fullName evidence="4">MFS transporter</fullName>
    </recommendedName>
</protein>
<keyword evidence="1" id="KW-1133">Transmembrane helix</keyword>
<keyword evidence="1" id="KW-0812">Transmembrane</keyword>
<reference evidence="2 3" key="1">
    <citation type="submission" date="2021-01" db="EMBL/GenBank/DDBJ databases">
        <title>WGS of actinomycetes isolated from Thailand.</title>
        <authorList>
            <person name="Thawai C."/>
        </authorList>
    </citation>
    <scope>NUCLEOTIDE SEQUENCE [LARGE SCALE GENOMIC DNA]</scope>
    <source>
        <strain evidence="2 3">LPG 2</strain>
    </source>
</reference>
<sequence length="59" mass="6312">MAHPEAGLVSGKDSSGAPASTRGLLPLLFTGNAAMYAVYVGVPMVLLPLQIERIDRRRF</sequence>
<organism evidence="2 3">
    <name type="scientific">Nocardia acididurans</name>
    <dbReference type="NCBI Taxonomy" id="2802282"/>
    <lineage>
        <taxon>Bacteria</taxon>
        <taxon>Bacillati</taxon>
        <taxon>Actinomycetota</taxon>
        <taxon>Actinomycetes</taxon>
        <taxon>Mycobacteriales</taxon>
        <taxon>Nocardiaceae</taxon>
        <taxon>Nocardia</taxon>
    </lineage>
</organism>
<dbReference type="Proteomes" id="UP000602198">
    <property type="component" value="Unassembled WGS sequence"/>
</dbReference>
<evidence type="ECO:0000313" key="3">
    <source>
        <dbReference type="Proteomes" id="UP000602198"/>
    </source>
</evidence>
<feature type="transmembrane region" description="Helical" evidence="1">
    <location>
        <begin position="24"/>
        <end position="49"/>
    </location>
</feature>
<dbReference type="EMBL" id="JAERRJ010000002">
    <property type="protein sequence ID" value="MBL1074284.1"/>
    <property type="molecule type" value="Genomic_DNA"/>
</dbReference>
<name>A0ABS1M244_9NOCA</name>
<gene>
    <name evidence="2" type="ORF">JK358_07725</name>
</gene>
<keyword evidence="1" id="KW-0472">Membrane</keyword>